<reference evidence="5" key="1">
    <citation type="submission" date="2017-07" db="EMBL/GenBank/DDBJ databases">
        <authorList>
            <person name="Boucher Y."/>
            <person name="Orata F.D."/>
        </authorList>
    </citation>
    <scope>NUCLEOTIDE SEQUENCE [LARGE SCALE GENOMIC DNA]</scope>
    <source>
        <strain evidence="5">OYP9E10</strain>
    </source>
</reference>
<keyword evidence="3" id="KW-1005">Bacterial flagellum biogenesis</keyword>
<evidence type="ECO:0000313" key="4">
    <source>
        <dbReference type="EMBL" id="PAR19425.1"/>
    </source>
</evidence>
<organism evidence="4 5">
    <name type="scientific">Vibrio metoecus</name>
    <dbReference type="NCBI Taxonomy" id="1481663"/>
    <lineage>
        <taxon>Bacteria</taxon>
        <taxon>Pseudomonadati</taxon>
        <taxon>Pseudomonadota</taxon>
        <taxon>Gammaproteobacteria</taxon>
        <taxon>Vibrionales</taxon>
        <taxon>Vibrionaceae</taxon>
        <taxon>Vibrio</taxon>
    </lineage>
</organism>
<protein>
    <submittedName>
        <fullName evidence="4">Molecular chaperone</fullName>
    </submittedName>
</protein>
<dbReference type="Proteomes" id="UP000216173">
    <property type="component" value="Unassembled WGS sequence"/>
</dbReference>
<proteinExistence type="inferred from homology"/>
<evidence type="ECO:0000313" key="5">
    <source>
        <dbReference type="Proteomes" id="UP000216173"/>
    </source>
</evidence>
<dbReference type="OrthoDB" id="5900563at2"/>
<gene>
    <name evidence="4" type="ORF">CGU03_16950</name>
</gene>
<evidence type="ECO:0000256" key="1">
    <source>
        <dbReference type="ARBA" id="ARBA00002397"/>
    </source>
</evidence>
<evidence type="ECO:0000256" key="3">
    <source>
        <dbReference type="ARBA" id="ARBA00022795"/>
    </source>
</evidence>
<dbReference type="AlphaFoldDB" id="A0A271VPD0"/>
<dbReference type="InterPro" id="IPR036679">
    <property type="entry name" value="FlgN-like_sf"/>
</dbReference>
<name>A0A271VPD0_VIBMT</name>
<comment type="function">
    <text evidence="1">Required for the efficient initiation of filament assembly.</text>
</comment>
<evidence type="ECO:0000256" key="2">
    <source>
        <dbReference type="ARBA" id="ARBA00007703"/>
    </source>
</evidence>
<dbReference type="Pfam" id="PF05130">
    <property type="entry name" value="FlgN"/>
    <property type="match status" value="1"/>
</dbReference>
<comment type="caution">
    <text evidence="4">The sequence shown here is derived from an EMBL/GenBank/DDBJ whole genome shotgun (WGS) entry which is preliminary data.</text>
</comment>
<dbReference type="EMBL" id="NMSH01000042">
    <property type="protein sequence ID" value="PAR19425.1"/>
    <property type="molecule type" value="Genomic_DNA"/>
</dbReference>
<comment type="similarity">
    <text evidence="2">Belongs to the FlgN family.</text>
</comment>
<dbReference type="SUPFAM" id="SSF140566">
    <property type="entry name" value="FlgN-like"/>
    <property type="match status" value="1"/>
</dbReference>
<accession>A0A271VPD0</accession>
<dbReference type="GO" id="GO:0044780">
    <property type="term" value="P:bacterial-type flagellum assembly"/>
    <property type="evidence" value="ECO:0007669"/>
    <property type="project" value="InterPro"/>
</dbReference>
<sequence length="143" mass="15728">MTMAALKDLVEFQLKNAQELVTVLDAEKIAITSRISVDIEAIAKQKLTLINQLQQTDQRIAKHPHVASLTEDAYLNDLVSQIRSIILDCQQANQINGDALARAQLSFNKLNNLMQQSHGKIGMTYSATGKTHTISTLGTNIKA</sequence>
<dbReference type="InterPro" id="IPR007809">
    <property type="entry name" value="FlgN-like"/>
</dbReference>
<dbReference type="Gene3D" id="1.20.58.300">
    <property type="entry name" value="FlgN-like"/>
    <property type="match status" value="1"/>
</dbReference>